<feature type="region of interest" description="Disordered" evidence="1">
    <location>
        <begin position="1"/>
        <end position="53"/>
    </location>
</feature>
<comment type="caution">
    <text evidence="2">The sequence shown here is derived from an EMBL/GenBank/DDBJ whole genome shotgun (WGS) entry which is preliminary data.</text>
</comment>
<reference evidence="2" key="1">
    <citation type="submission" date="2022-04" db="EMBL/GenBank/DDBJ databases">
        <title>Carnegiea gigantea Genome sequencing and assembly v2.</title>
        <authorList>
            <person name="Copetti D."/>
            <person name="Sanderson M.J."/>
            <person name="Burquez A."/>
            <person name="Wojciechowski M.F."/>
        </authorList>
    </citation>
    <scope>NUCLEOTIDE SEQUENCE</scope>
    <source>
        <strain evidence="2">SGP5-SGP5p</strain>
        <tissue evidence="2">Aerial part</tissue>
    </source>
</reference>
<sequence length="261" mass="28868">MGGHSGPKISTTEPELCSKFRQSKPSENFSVGQSSNSHIPNPQSQHPTPQIPQQSPLNLDQLIACYLLGKVWGEPLSLPAIIHRTRNEWKSVRGHMEYVEMGNHWILNRFANAENKFLVFEQRPYFVNGLNFVLNLGLNSLIPNKPHLIGTVNLSPSPNHTTPVIIAPNPEPSPNPAPVNSKGIILANLTVVPPQEQTSGVPDPLDAFNDDLLEDIEAEDIVNLFLNLHNLEDIEMLPRLITYSRGSAASVAVVETKPRDH</sequence>
<accession>A0A9Q1K0E6</accession>
<dbReference type="EMBL" id="JAKOGI010000477">
    <property type="protein sequence ID" value="KAJ8434464.1"/>
    <property type="molecule type" value="Genomic_DNA"/>
</dbReference>
<evidence type="ECO:0000313" key="3">
    <source>
        <dbReference type="Proteomes" id="UP001153076"/>
    </source>
</evidence>
<evidence type="ECO:0000256" key="1">
    <source>
        <dbReference type="SAM" id="MobiDB-lite"/>
    </source>
</evidence>
<dbReference type="Proteomes" id="UP001153076">
    <property type="component" value="Unassembled WGS sequence"/>
</dbReference>
<dbReference type="OrthoDB" id="1939300at2759"/>
<proteinExistence type="predicted"/>
<protein>
    <submittedName>
        <fullName evidence="2">Uncharacterized protein</fullName>
    </submittedName>
</protein>
<dbReference type="AlphaFoldDB" id="A0A9Q1K0E6"/>
<organism evidence="2 3">
    <name type="scientific">Carnegiea gigantea</name>
    <dbReference type="NCBI Taxonomy" id="171969"/>
    <lineage>
        <taxon>Eukaryota</taxon>
        <taxon>Viridiplantae</taxon>
        <taxon>Streptophyta</taxon>
        <taxon>Embryophyta</taxon>
        <taxon>Tracheophyta</taxon>
        <taxon>Spermatophyta</taxon>
        <taxon>Magnoliopsida</taxon>
        <taxon>eudicotyledons</taxon>
        <taxon>Gunneridae</taxon>
        <taxon>Pentapetalae</taxon>
        <taxon>Caryophyllales</taxon>
        <taxon>Cactineae</taxon>
        <taxon>Cactaceae</taxon>
        <taxon>Cactoideae</taxon>
        <taxon>Echinocereeae</taxon>
        <taxon>Carnegiea</taxon>
    </lineage>
</organism>
<feature type="compositionally biased region" description="Polar residues" evidence="1">
    <location>
        <begin position="23"/>
        <end position="53"/>
    </location>
</feature>
<name>A0A9Q1K0E6_9CARY</name>
<evidence type="ECO:0000313" key="2">
    <source>
        <dbReference type="EMBL" id="KAJ8434464.1"/>
    </source>
</evidence>
<gene>
    <name evidence="2" type="ORF">Cgig2_006270</name>
</gene>
<keyword evidence="3" id="KW-1185">Reference proteome</keyword>